<sequence length="119" mass="12336">MWELEEVDSASGSGALYPAPFSYPSSLYLGNSKITGPKRRAQSNQTSGQIPLCQAGGLCVILASCCHCTLSEVGVISDSHIWDWDSVEAVATGLQGHGFGPPLLNSPGPDAETEPGAST</sequence>
<accession>A0A5A9PMC1</accession>
<gene>
    <name evidence="2" type="ORF">E1301_Tti024029</name>
</gene>
<evidence type="ECO:0000313" key="3">
    <source>
        <dbReference type="Proteomes" id="UP000324632"/>
    </source>
</evidence>
<keyword evidence="3" id="KW-1185">Reference proteome</keyword>
<name>A0A5A9PMC1_9TELE</name>
<reference evidence="2 3" key="1">
    <citation type="journal article" date="2019" name="Mol. Ecol. Resour.">
        <title>Chromosome-level genome assembly of Triplophysa tibetana, a fish adapted to the harsh high-altitude environment of the Tibetan Plateau.</title>
        <authorList>
            <person name="Yang X."/>
            <person name="Liu H."/>
            <person name="Ma Z."/>
            <person name="Zou Y."/>
            <person name="Zou M."/>
            <person name="Mao Y."/>
            <person name="Li X."/>
            <person name="Wang H."/>
            <person name="Chen T."/>
            <person name="Wang W."/>
            <person name="Yang R."/>
        </authorList>
    </citation>
    <scope>NUCLEOTIDE SEQUENCE [LARGE SCALE GENOMIC DNA]</scope>
    <source>
        <strain evidence="2">TTIB1903HZAU</strain>
        <tissue evidence="2">Muscle</tissue>
    </source>
</reference>
<protein>
    <submittedName>
        <fullName evidence="2">Transmembrane protein 184C</fullName>
    </submittedName>
</protein>
<organism evidence="2 3">
    <name type="scientific">Triplophysa tibetana</name>
    <dbReference type="NCBI Taxonomy" id="1572043"/>
    <lineage>
        <taxon>Eukaryota</taxon>
        <taxon>Metazoa</taxon>
        <taxon>Chordata</taxon>
        <taxon>Craniata</taxon>
        <taxon>Vertebrata</taxon>
        <taxon>Euteleostomi</taxon>
        <taxon>Actinopterygii</taxon>
        <taxon>Neopterygii</taxon>
        <taxon>Teleostei</taxon>
        <taxon>Ostariophysi</taxon>
        <taxon>Cypriniformes</taxon>
        <taxon>Nemacheilidae</taxon>
        <taxon>Triplophysa</taxon>
    </lineage>
</organism>
<dbReference type="Proteomes" id="UP000324632">
    <property type="component" value="Chromosome 4"/>
</dbReference>
<keyword evidence="2" id="KW-0812">Transmembrane</keyword>
<comment type="caution">
    <text evidence="2">The sequence shown here is derived from an EMBL/GenBank/DDBJ whole genome shotgun (WGS) entry which is preliminary data.</text>
</comment>
<evidence type="ECO:0000256" key="1">
    <source>
        <dbReference type="SAM" id="MobiDB-lite"/>
    </source>
</evidence>
<evidence type="ECO:0000313" key="2">
    <source>
        <dbReference type="EMBL" id="KAA0722752.1"/>
    </source>
</evidence>
<keyword evidence="2" id="KW-0472">Membrane</keyword>
<feature type="region of interest" description="Disordered" evidence="1">
    <location>
        <begin position="98"/>
        <end position="119"/>
    </location>
</feature>
<dbReference type="EMBL" id="SOYY01000004">
    <property type="protein sequence ID" value="KAA0722752.1"/>
    <property type="molecule type" value="Genomic_DNA"/>
</dbReference>
<proteinExistence type="predicted"/>
<dbReference type="AlphaFoldDB" id="A0A5A9PMC1"/>